<keyword evidence="4" id="KW-1185">Reference proteome</keyword>
<evidence type="ECO:0000259" key="1">
    <source>
        <dbReference type="Pfam" id="PF21739"/>
    </source>
</evidence>
<sequence>MGQAASPPPGLLEQVRANCAIADASVAGRFSLCGLLLRLRNLYKWEQGLPPWREQDTGQVLEWVSQREQLWEEVLEKQPQPLSLDGRSYDPFDTQGINQVLAPLGLHYGAGVVGGGAPVFFLARQEKTWRVNGLLVHQLGEEFTNDILFLPGLRQGSDIFLRQSPFPYLVWDLLADPRPSQTAFKRFALAAYGRDYREVVAHPSWEALAPVLAGEMEAVLWHEMGEAGDAAPAQELLARAAGEHPGSDVEHFVRGIKDLMADCGPQGRLAQIIAHQSQGALGLYPVWQAGFLKLLFPEIGPAVRAFMDHGDWDAVEQARGEGWRKAREAAQELEEILTGYQGAAARTLVRRVVMEPLVGATSPRAED</sequence>
<dbReference type="Proteomes" id="UP001366166">
    <property type="component" value="Chromosome"/>
</dbReference>
<dbReference type="InterPro" id="IPR054640">
    <property type="entry name" value="Sfum_1244-like"/>
</dbReference>
<name>A0AAU9F171_9BACT</name>
<feature type="domain" description="DUF6866" evidence="2">
    <location>
        <begin position="168"/>
        <end position="352"/>
    </location>
</feature>
<accession>A0AAU9F171</accession>
<dbReference type="RefSeq" id="WP_338598989.1">
    <property type="nucleotide sequence ID" value="NZ_AP028679.1"/>
</dbReference>
<protein>
    <submittedName>
        <fullName evidence="3">Uncharacterized protein</fullName>
    </submittedName>
</protein>
<dbReference type="EMBL" id="AP028679">
    <property type="protein sequence ID" value="BEQ15077.1"/>
    <property type="molecule type" value="Genomic_DNA"/>
</dbReference>
<dbReference type="AlphaFoldDB" id="A0AAU9F171"/>
<dbReference type="KEGG" id="dmp:FAK_21430"/>
<evidence type="ECO:0000313" key="4">
    <source>
        <dbReference type="Proteomes" id="UP001366166"/>
    </source>
</evidence>
<organism evidence="3 4">
    <name type="scientific">Desulfoferula mesophila</name>
    <dbReference type="NCBI Taxonomy" id="3058419"/>
    <lineage>
        <taxon>Bacteria</taxon>
        <taxon>Pseudomonadati</taxon>
        <taxon>Thermodesulfobacteriota</taxon>
        <taxon>Desulfarculia</taxon>
        <taxon>Desulfarculales</taxon>
        <taxon>Desulfarculaceae</taxon>
        <taxon>Desulfoferula</taxon>
    </lineage>
</organism>
<dbReference type="Pfam" id="PF21739">
    <property type="entry name" value="DUF6866_N"/>
    <property type="match status" value="1"/>
</dbReference>
<dbReference type="Pfam" id="PF21740">
    <property type="entry name" value="DUF6866_C"/>
    <property type="match status" value="1"/>
</dbReference>
<reference evidence="4" key="1">
    <citation type="journal article" date="2023" name="Arch. Microbiol.">
        <title>Desulfoferula mesophilus gen. nov. sp. nov., a mesophilic sulfate-reducing bacterium isolated from a brackish lake sediment.</title>
        <authorList>
            <person name="Watanabe T."/>
            <person name="Yabe T."/>
            <person name="Tsuji J.M."/>
            <person name="Fukui M."/>
        </authorList>
    </citation>
    <scope>NUCLEOTIDE SEQUENCE [LARGE SCALE GENOMIC DNA]</scope>
    <source>
        <strain evidence="4">12FAK</strain>
    </source>
</reference>
<evidence type="ECO:0000313" key="3">
    <source>
        <dbReference type="EMBL" id="BEQ15077.1"/>
    </source>
</evidence>
<dbReference type="InterPro" id="IPR049199">
    <property type="entry name" value="DUF6866_N"/>
</dbReference>
<gene>
    <name evidence="3" type="ORF">FAK_21430</name>
</gene>
<dbReference type="InterPro" id="IPR049200">
    <property type="entry name" value="DUF6866_C"/>
</dbReference>
<feature type="domain" description="DUF6866" evidence="1">
    <location>
        <begin position="11"/>
        <end position="162"/>
    </location>
</feature>
<proteinExistence type="predicted"/>
<evidence type="ECO:0000259" key="2">
    <source>
        <dbReference type="Pfam" id="PF21740"/>
    </source>
</evidence>
<dbReference type="NCBIfam" id="NF045620">
    <property type="entry name" value="Sfum_1244_fam"/>
    <property type="match status" value="1"/>
</dbReference>